<dbReference type="EMBL" id="CAXLJL010000063">
    <property type="protein sequence ID" value="CAL5130372.1"/>
    <property type="molecule type" value="Genomic_DNA"/>
</dbReference>
<comment type="caution">
    <text evidence="2">The sequence shown here is derived from an EMBL/GenBank/DDBJ whole genome shotgun (WGS) entry which is preliminary data.</text>
</comment>
<dbReference type="AlphaFoldDB" id="A0AAV2T4C2"/>
<evidence type="ECO:0000256" key="1">
    <source>
        <dbReference type="SAM" id="MobiDB-lite"/>
    </source>
</evidence>
<feature type="region of interest" description="Disordered" evidence="1">
    <location>
        <begin position="122"/>
        <end position="154"/>
    </location>
</feature>
<organism evidence="2 3">
    <name type="scientific">Calicophoron daubneyi</name>
    <name type="common">Rumen fluke</name>
    <name type="synonym">Paramphistomum daubneyi</name>
    <dbReference type="NCBI Taxonomy" id="300641"/>
    <lineage>
        <taxon>Eukaryota</taxon>
        <taxon>Metazoa</taxon>
        <taxon>Spiralia</taxon>
        <taxon>Lophotrochozoa</taxon>
        <taxon>Platyhelminthes</taxon>
        <taxon>Trematoda</taxon>
        <taxon>Digenea</taxon>
        <taxon>Plagiorchiida</taxon>
        <taxon>Pronocephalata</taxon>
        <taxon>Paramphistomoidea</taxon>
        <taxon>Paramphistomidae</taxon>
        <taxon>Calicophoron</taxon>
    </lineage>
</organism>
<accession>A0AAV2T4C2</accession>
<dbReference type="Proteomes" id="UP001497525">
    <property type="component" value="Unassembled WGS sequence"/>
</dbReference>
<reference evidence="2" key="1">
    <citation type="submission" date="2024-06" db="EMBL/GenBank/DDBJ databases">
        <authorList>
            <person name="Liu X."/>
            <person name="Lenzi L."/>
            <person name="Haldenby T S."/>
            <person name="Uol C."/>
        </authorList>
    </citation>
    <scope>NUCLEOTIDE SEQUENCE</scope>
</reference>
<protein>
    <submittedName>
        <fullName evidence="2">Uncharacterized protein</fullName>
    </submittedName>
</protein>
<evidence type="ECO:0000313" key="3">
    <source>
        <dbReference type="Proteomes" id="UP001497525"/>
    </source>
</evidence>
<sequence>MTLNSRFGLGTPYPMAVTHGRSTIGQWVYRISSPGDQPSDILVKKYSIKAVVTKLLNRTSEKELDMMIWSVFGIALCCVLAHSHPVEMLMPAPFNPMCNNPMYANPWGTPFGNPFAPSYGPQGWQRNERLDRRPSASVGNAHPDSLVGIDKDNDGDTDLYVRRNQLRSAHN</sequence>
<proteinExistence type="predicted"/>
<name>A0AAV2T4C2_CALDB</name>
<evidence type="ECO:0000313" key="2">
    <source>
        <dbReference type="EMBL" id="CAL5130372.1"/>
    </source>
</evidence>
<gene>
    <name evidence="2" type="ORF">CDAUBV1_LOCUS1987</name>
</gene>